<evidence type="ECO:0000313" key="4">
    <source>
        <dbReference type="Proteomes" id="UP000799421"/>
    </source>
</evidence>
<dbReference type="OrthoDB" id="785423at2759"/>
<keyword evidence="4" id="KW-1185">Reference proteome</keyword>
<evidence type="ECO:0000313" key="3">
    <source>
        <dbReference type="EMBL" id="KAF2861906.1"/>
    </source>
</evidence>
<feature type="domain" description="DUF8040" evidence="2">
    <location>
        <begin position="59"/>
        <end position="143"/>
    </location>
</feature>
<reference evidence="3" key="1">
    <citation type="journal article" date="2020" name="Stud. Mycol.">
        <title>101 Dothideomycetes genomes: a test case for predicting lifestyles and emergence of pathogens.</title>
        <authorList>
            <person name="Haridas S."/>
            <person name="Albert R."/>
            <person name="Binder M."/>
            <person name="Bloem J."/>
            <person name="Labutti K."/>
            <person name="Salamov A."/>
            <person name="Andreopoulos B."/>
            <person name="Baker S."/>
            <person name="Barry K."/>
            <person name="Bills G."/>
            <person name="Bluhm B."/>
            <person name="Cannon C."/>
            <person name="Castanera R."/>
            <person name="Culley D."/>
            <person name="Daum C."/>
            <person name="Ezra D."/>
            <person name="Gonzalez J."/>
            <person name="Henrissat B."/>
            <person name="Kuo A."/>
            <person name="Liang C."/>
            <person name="Lipzen A."/>
            <person name="Lutzoni F."/>
            <person name="Magnuson J."/>
            <person name="Mondo S."/>
            <person name="Nolan M."/>
            <person name="Ohm R."/>
            <person name="Pangilinan J."/>
            <person name="Park H.-J."/>
            <person name="Ramirez L."/>
            <person name="Alfaro M."/>
            <person name="Sun H."/>
            <person name="Tritt A."/>
            <person name="Yoshinaga Y."/>
            <person name="Zwiers L.-H."/>
            <person name="Turgeon B."/>
            <person name="Goodwin S."/>
            <person name="Spatafora J."/>
            <person name="Crous P."/>
            <person name="Grigoriev I."/>
        </authorList>
    </citation>
    <scope>NUCLEOTIDE SEQUENCE</scope>
    <source>
        <strain evidence="3">CBS 480.64</strain>
    </source>
</reference>
<feature type="chain" id="PRO_5025693388" description="DUF8040 domain-containing protein" evidence="1">
    <location>
        <begin position="24"/>
        <end position="170"/>
    </location>
</feature>
<name>A0A6A7C2V3_9PEZI</name>
<dbReference type="Proteomes" id="UP000799421">
    <property type="component" value="Unassembled WGS sequence"/>
</dbReference>
<dbReference type="EMBL" id="MU005969">
    <property type="protein sequence ID" value="KAF2861906.1"/>
    <property type="molecule type" value="Genomic_DNA"/>
</dbReference>
<dbReference type="InterPro" id="IPR058353">
    <property type="entry name" value="DUF8040"/>
</dbReference>
<proteinExistence type="predicted"/>
<protein>
    <recommendedName>
        <fullName evidence="2">DUF8040 domain-containing protein</fullName>
    </recommendedName>
</protein>
<gene>
    <name evidence="3" type="ORF">K470DRAFT_269435</name>
</gene>
<accession>A0A6A7C2V3</accession>
<organism evidence="3 4">
    <name type="scientific">Piedraia hortae CBS 480.64</name>
    <dbReference type="NCBI Taxonomy" id="1314780"/>
    <lineage>
        <taxon>Eukaryota</taxon>
        <taxon>Fungi</taxon>
        <taxon>Dikarya</taxon>
        <taxon>Ascomycota</taxon>
        <taxon>Pezizomycotina</taxon>
        <taxon>Dothideomycetes</taxon>
        <taxon>Dothideomycetidae</taxon>
        <taxon>Capnodiales</taxon>
        <taxon>Piedraiaceae</taxon>
        <taxon>Piedraia</taxon>
    </lineage>
</organism>
<evidence type="ECO:0000256" key="1">
    <source>
        <dbReference type="SAM" id="SignalP"/>
    </source>
</evidence>
<dbReference type="Pfam" id="PF26138">
    <property type="entry name" value="DUF8040"/>
    <property type="match status" value="1"/>
</dbReference>
<sequence length="170" mass="19050">MSRNPSNCILATAAVASSAPVVAAVVEQSLIDEEDDDVPYSPPDAPTTLDNVGAGAVPTRRLVTGPYEYCGAHTRSRQSTFQILMDKLMVLGLWNTRFNADEKVCMFLTYSPNKRAHRQLRSLYLHSLKSFTRFIKKVLAALMQYQAAEGRQQHSLKTLPESMEGTYRYF</sequence>
<feature type="signal peptide" evidence="1">
    <location>
        <begin position="1"/>
        <end position="23"/>
    </location>
</feature>
<keyword evidence="1" id="KW-0732">Signal</keyword>
<dbReference type="AlphaFoldDB" id="A0A6A7C2V3"/>
<evidence type="ECO:0000259" key="2">
    <source>
        <dbReference type="Pfam" id="PF26138"/>
    </source>
</evidence>